<dbReference type="HOGENOM" id="CLU_2701678_0_0_10"/>
<sequence>MTIVTRHPVLGGNPNRTVRSFSDGEYAALVEPAFSSDMVEDKLAIGNAGGSCKKPDCENNKKATKSFQAAIVK</sequence>
<dbReference type="EMBL" id="ACKS01000069">
    <property type="protein sequence ID" value="EFA43969.1"/>
    <property type="molecule type" value="Genomic_DNA"/>
</dbReference>
<accession>D1PXB7</accession>
<gene>
    <name evidence="1" type="ORF">HMPREF0645_1602</name>
</gene>
<organism evidence="1 2">
    <name type="scientific">Hallella bergensis DSM 17361</name>
    <dbReference type="NCBI Taxonomy" id="585502"/>
    <lineage>
        <taxon>Bacteria</taxon>
        <taxon>Pseudomonadati</taxon>
        <taxon>Bacteroidota</taxon>
        <taxon>Bacteroidia</taxon>
        <taxon>Bacteroidales</taxon>
        <taxon>Prevotellaceae</taxon>
        <taxon>Hallella</taxon>
    </lineage>
</organism>
<reference evidence="1 2" key="1">
    <citation type="submission" date="2009-10" db="EMBL/GenBank/DDBJ databases">
        <authorList>
            <person name="Qin X."/>
            <person name="Bachman B."/>
            <person name="Battles P."/>
            <person name="Bell A."/>
            <person name="Bess C."/>
            <person name="Bickham C."/>
            <person name="Chaboub L."/>
            <person name="Chen D."/>
            <person name="Coyle M."/>
            <person name="Deiros D.R."/>
            <person name="Dinh H."/>
            <person name="Forbes L."/>
            <person name="Fowler G."/>
            <person name="Francisco L."/>
            <person name="Fu Q."/>
            <person name="Gubbala S."/>
            <person name="Hale W."/>
            <person name="Han Y."/>
            <person name="Hemphill L."/>
            <person name="Highlander S.K."/>
            <person name="Hirani K."/>
            <person name="Hogues M."/>
            <person name="Jackson L."/>
            <person name="Jakkamsetti A."/>
            <person name="Javaid M."/>
            <person name="Jiang H."/>
            <person name="Korchina V."/>
            <person name="Kovar C."/>
            <person name="Lara F."/>
            <person name="Lee S."/>
            <person name="Mata R."/>
            <person name="Mathew T."/>
            <person name="Moen C."/>
            <person name="Morales K."/>
            <person name="Munidasa M."/>
            <person name="Nazareth L."/>
            <person name="Ngo R."/>
            <person name="Nguyen L."/>
            <person name="Okwuonu G."/>
            <person name="Ongeri F."/>
            <person name="Patil S."/>
            <person name="Petrosino J."/>
            <person name="Pham C."/>
            <person name="Pham P."/>
            <person name="Pu L.-L."/>
            <person name="Puazo M."/>
            <person name="Raj R."/>
            <person name="Reid J."/>
            <person name="Rouhana J."/>
            <person name="Saada N."/>
            <person name="Shang Y."/>
            <person name="Simmons D."/>
            <person name="Thornton R."/>
            <person name="Warren J."/>
            <person name="Weissenberger G."/>
            <person name="Zhang J."/>
            <person name="Zhang L."/>
            <person name="Zhou C."/>
            <person name="Zhu D."/>
            <person name="Muzny D."/>
            <person name="Worley K."/>
            <person name="Gibbs R."/>
        </authorList>
    </citation>
    <scope>NUCLEOTIDE SEQUENCE [LARGE SCALE GENOMIC DNA]</scope>
    <source>
        <strain evidence="1 2">DSM 17361</strain>
    </source>
</reference>
<keyword evidence="2" id="KW-1185">Reference proteome</keyword>
<evidence type="ECO:0000313" key="2">
    <source>
        <dbReference type="Proteomes" id="UP000003160"/>
    </source>
</evidence>
<name>D1PXB7_9BACT</name>
<dbReference type="Proteomes" id="UP000003160">
    <property type="component" value="Unassembled WGS sequence"/>
</dbReference>
<evidence type="ECO:0000313" key="1">
    <source>
        <dbReference type="EMBL" id="EFA43969.1"/>
    </source>
</evidence>
<protein>
    <submittedName>
        <fullName evidence="1">Uncharacterized protein</fullName>
    </submittedName>
</protein>
<dbReference type="AlphaFoldDB" id="D1PXB7"/>
<comment type="caution">
    <text evidence="1">The sequence shown here is derived from an EMBL/GenBank/DDBJ whole genome shotgun (WGS) entry which is preliminary data.</text>
</comment>
<proteinExistence type="predicted"/>